<dbReference type="Proteomes" id="UP000324222">
    <property type="component" value="Unassembled WGS sequence"/>
</dbReference>
<keyword evidence="2" id="KW-1185">Reference proteome</keyword>
<accession>A0A5B7JFI0</accession>
<reference evidence="1 2" key="1">
    <citation type="submission" date="2019-05" db="EMBL/GenBank/DDBJ databases">
        <title>Another draft genome of Portunus trituberculatus and its Hox gene families provides insights of decapod evolution.</title>
        <authorList>
            <person name="Jeong J.-H."/>
            <person name="Song I."/>
            <person name="Kim S."/>
            <person name="Choi T."/>
            <person name="Kim D."/>
            <person name="Ryu S."/>
            <person name="Kim W."/>
        </authorList>
    </citation>
    <scope>NUCLEOTIDE SEQUENCE [LARGE SCALE GENOMIC DNA]</scope>
    <source>
        <tissue evidence="1">Muscle</tissue>
    </source>
</reference>
<sequence>MSRGRDARGGARRQRLCHVRCHVMSVVYNTFRLFTNERRGLSGAATGGGQHLNGIFEEFKQMQSRSDVNMSGPEIGLMRGWSLVKLEPRWRQSPLLLGRSV</sequence>
<gene>
    <name evidence="1" type="ORF">E2C01_088743</name>
</gene>
<name>A0A5B7JFI0_PORTR</name>
<dbReference type="AlphaFoldDB" id="A0A5B7JFI0"/>
<evidence type="ECO:0000313" key="1">
    <source>
        <dbReference type="EMBL" id="MPC93609.1"/>
    </source>
</evidence>
<evidence type="ECO:0000313" key="2">
    <source>
        <dbReference type="Proteomes" id="UP000324222"/>
    </source>
</evidence>
<organism evidence="1 2">
    <name type="scientific">Portunus trituberculatus</name>
    <name type="common">Swimming crab</name>
    <name type="synonym">Neptunus trituberculatus</name>
    <dbReference type="NCBI Taxonomy" id="210409"/>
    <lineage>
        <taxon>Eukaryota</taxon>
        <taxon>Metazoa</taxon>
        <taxon>Ecdysozoa</taxon>
        <taxon>Arthropoda</taxon>
        <taxon>Crustacea</taxon>
        <taxon>Multicrustacea</taxon>
        <taxon>Malacostraca</taxon>
        <taxon>Eumalacostraca</taxon>
        <taxon>Eucarida</taxon>
        <taxon>Decapoda</taxon>
        <taxon>Pleocyemata</taxon>
        <taxon>Brachyura</taxon>
        <taxon>Eubrachyura</taxon>
        <taxon>Portunoidea</taxon>
        <taxon>Portunidae</taxon>
        <taxon>Portuninae</taxon>
        <taxon>Portunus</taxon>
    </lineage>
</organism>
<protein>
    <submittedName>
        <fullName evidence="1">Uncharacterized protein</fullName>
    </submittedName>
</protein>
<comment type="caution">
    <text evidence="1">The sequence shown here is derived from an EMBL/GenBank/DDBJ whole genome shotgun (WGS) entry which is preliminary data.</text>
</comment>
<proteinExistence type="predicted"/>
<dbReference type="EMBL" id="VSRR010095465">
    <property type="protein sequence ID" value="MPC93609.1"/>
    <property type="molecule type" value="Genomic_DNA"/>
</dbReference>